<feature type="transmembrane region" description="Helical" evidence="1">
    <location>
        <begin position="149"/>
        <end position="170"/>
    </location>
</feature>
<keyword evidence="3" id="KW-1185">Reference proteome</keyword>
<reference evidence="2 3" key="1">
    <citation type="submission" date="2019-08" db="EMBL/GenBank/DDBJ databases">
        <title>The genome of the soybean aphid Biotype 1, its phylome, world population structure and adaptation to the North American continent.</title>
        <authorList>
            <person name="Giordano R."/>
            <person name="Donthu R.K."/>
            <person name="Hernandez A.G."/>
            <person name="Wright C.L."/>
            <person name="Zimin A.V."/>
        </authorList>
    </citation>
    <scope>NUCLEOTIDE SEQUENCE [LARGE SCALE GENOMIC DNA]</scope>
    <source>
        <tissue evidence="2">Whole aphids</tissue>
    </source>
</reference>
<evidence type="ECO:0000313" key="2">
    <source>
        <dbReference type="EMBL" id="KAE9544662.1"/>
    </source>
</evidence>
<organism evidence="2 3">
    <name type="scientific">Aphis glycines</name>
    <name type="common">Soybean aphid</name>
    <dbReference type="NCBI Taxonomy" id="307491"/>
    <lineage>
        <taxon>Eukaryota</taxon>
        <taxon>Metazoa</taxon>
        <taxon>Ecdysozoa</taxon>
        <taxon>Arthropoda</taxon>
        <taxon>Hexapoda</taxon>
        <taxon>Insecta</taxon>
        <taxon>Pterygota</taxon>
        <taxon>Neoptera</taxon>
        <taxon>Paraneoptera</taxon>
        <taxon>Hemiptera</taxon>
        <taxon>Sternorrhyncha</taxon>
        <taxon>Aphidomorpha</taxon>
        <taxon>Aphidoidea</taxon>
        <taxon>Aphididae</taxon>
        <taxon>Aphidini</taxon>
        <taxon>Aphis</taxon>
        <taxon>Aphis</taxon>
    </lineage>
</organism>
<feature type="non-terminal residue" evidence="2">
    <location>
        <position position="1"/>
    </location>
</feature>
<dbReference type="Proteomes" id="UP000475862">
    <property type="component" value="Unassembled WGS sequence"/>
</dbReference>
<accession>A0A6G0U8Q2</accession>
<gene>
    <name evidence="2" type="ORF">AGLY_000204</name>
</gene>
<evidence type="ECO:0000313" key="3">
    <source>
        <dbReference type="Proteomes" id="UP000475862"/>
    </source>
</evidence>
<protein>
    <submittedName>
        <fullName evidence="2">Uncharacterized protein</fullName>
    </submittedName>
</protein>
<evidence type="ECO:0000256" key="1">
    <source>
        <dbReference type="SAM" id="Phobius"/>
    </source>
</evidence>
<sequence length="229" mass="27564">HLFRRSQVCKRTQNVEVSPTYVYKQYAHVLYGSPPLLYYNKNDLQEILYYIFKFFWAPNIFFIDTSKKILRKFETFNNANINTWWKFQIFTVVSNRFCQKLVFHKNSRFSVTFFLFLQIFLKTVGKFLLLTSIMHLEYSLCHQKPPPKFTIEALFLQIMLRQVGTALLYIRGWGTPRTRLFEAKLMENLVLNLLTLDINTNNFMNFKLQNNLQIFIILTNFRQNLNFKC</sequence>
<keyword evidence="1" id="KW-1133">Transmembrane helix</keyword>
<comment type="caution">
    <text evidence="2">The sequence shown here is derived from an EMBL/GenBank/DDBJ whole genome shotgun (WGS) entry which is preliminary data.</text>
</comment>
<keyword evidence="1" id="KW-0812">Transmembrane</keyword>
<name>A0A6G0U8Q2_APHGL</name>
<dbReference type="AlphaFoldDB" id="A0A6G0U8Q2"/>
<dbReference type="EMBL" id="VYZN01000001">
    <property type="protein sequence ID" value="KAE9544662.1"/>
    <property type="molecule type" value="Genomic_DNA"/>
</dbReference>
<proteinExistence type="predicted"/>
<keyword evidence="1" id="KW-0472">Membrane</keyword>
<feature type="transmembrane region" description="Helical" evidence="1">
    <location>
        <begin position="109"/>
        <end position="129"/>
    </location>
</feature>